<dbReference type="AlphaFoldDB" id="A0A7S4CZ64"/>
<reference evidence="2" key="1">
    <citation type="submission" date="2021-01" db="EMBL/GenBank/DDBJ databases">
        <authorList>
            <person name="Corre E."/>
            <person name="Pelletier E."/>
            <person name="Niang G."/>
            <person name="Scheremetjew M."/>
            <person name="Finn R."/>
            <person name="Kale V."/>
            <person name="Holt S."/>
            <person name="Cochrane G."/>
            <person name="Meng A."/>
            <person name="Brown T."/>
            <person name="Cohen L."/>
        </authorList>
    </citation>
    <scope>NUCLEOTIDE SEQUENCE</scope>
    <source>
        <strain evidence="2">CCMP1594</strain>
    </source>
</reference>
<organism evidence="2">
    <name type="scientific">Eutreptiella gymnastica</name>
    <dbReference type="NCBI Taxonomy" id="73025"/>
    <lineage>
        <taxon>Eukaryota</taxon>
        <taxon>Discoba</taxon>
        <taxon>Euglenozoa</taxon>
        <taxon>Euglenida</taxon>
        <taxon>Spirocuta</taxon>
        <taxon>Euglenophyceae</taxon>
        <taxon>Eutreptiales</taxon>
        <taxon>Eutreptiaceae</taxon>
        <taxon>Eutreptiella</taxon>
    </lineage>
</organism>
<proteinExistence type="predicted"/>
<gene>
    <name evidence="2" type="ORF">EGYM00163_LOCUS22046</name>
</gene>
<protein>
    <submittedName>
        <fullName evidence="2">Uncharacterized protein</fullName>
    </submittedName>
</protein>
<evidence type="ECO:0000256" key="1">
    <source>
        <dbReference type="SAM" id="MobiDB-lite"/>
    </source>
</evidence>
<sequence>MFSPWPLLFPPTPTFLRFFAIPLRRRDTALQRRVAVASRSLRLRKEIEARHINRQWSLPLTKAYRRVRPWLPRVPIPTNLECKCTNGHSGNSLVFLPCGLCRIERKGHKLSVTTKQSQEQGQLSTPMTTTEKMYATSKHTAVRWPVRFSPIAQQSISHAVQHGRDSPLFDDSTAEQRDADKLVVDNHYEASTGV</sequence>
<name>A0A7S4CZ64_9EUGL</name>
<feature type="region of interest" description="Disordered" evidence="1">
    <location>
        <begin position="155"/>
        <end position="175"/>
    </location>
</feature>
<evidence type="ECO:0000313" key="2">
    <source>
        <dbReference type="EMBL" id="CAE0810899.1"/>
    </source>
</evidence>
<dbReference type="EMBL" id="HBJA01062358">
    <property type="protein sequence ID" value="CAE0810899.1"/>
    <property type="molecule type" value="Transcribed_RNA"/>
</dbReference>
<accession>A0A7S4CZ64</accession>